<dbReference type="Proteomes" id="UP000740727">
    <property type="component" value="Unassembled WGS sequence"/>
</dbReference>
<dbReference type="AlphaFoldDB" id="A0A965GD01"/>
<evidence type="ECO:0000259" key="7">
    <source>
        <dbReference type="Pfam" id="PF05140"/>
    </source>
</evidence>
<comment type="caution">
    <text evidence="8">The sequence shown here is derived from an EMBL/GenBank/DDBJ whole genome shotgun (WGS) entry which is preliminary data.</text>
</comment>
<dbReference type="InterPro" id="IPR023494">
    <property type="entry name" value="Cyt_c_bgen_Ccs1/CcsB/ResB"/>
</dbReference>
<accession>A0A965GD01</accession>
<feature type="transmembrane region" description="Helical" evidence="6">
    <location>
        <begin position="174"/>
        <end position="195"/>
    </location>
</feature>
<evidence type="ECO:0000313" key="9">
    <source>
        <dbReference type="Proteomes" id="UP000740727"/>
    </source>
</evidence>
<keyword evidence="4 6" id="KW-1133">Transmembrane helix</keyword>
<dbReference type="InterPro" id="IPR007816">
    <property type="entry name" value="ResB-like_domain"/>
</dbReference>
<dbReference type="EMBL" id="RFXN01000083">
    <property type="protein sequence ID" value="NBR94246.1"/>
    <property type="molecule type" value="Genomic_DNA"/>
</dbReference>
<evidence type="ECO:0000256" key="1">
    <source>
        <dbReference type="ARBA" id="ARBA00004141"/>
    </source>
</evidence>
<name>A0A965GD01_9PROT</name>
<feature type="transmembrane region" description="Helical" evidence="6">
    <location>
        <begin position="83"/>
        <end position="101"/>
    </location>
</feature>
<evidence type="ECO:0000256" key="4">
    <source>
        <dbReference type="ARBA" id="ARBA00022989"/>
    </source>
</evidence>
<evidence type="ECO:0000313" key="8">
    <source>
        <dbReference type="EMBL" id="NBR94246.1"/>
    </source>
</evidence>
<keyword evidence="5 6" id="KW-0472">Membrane</keyword>
<feature type="domain" description="ResB-like" evidence="7">
    <location>
        <begin position="26"/>
        <end position="253"/>
    </location>
</feature>
<evidence type="ECO:0000256" key="3">
    <source>
        <dbReference type="ARBA" id="ARBA00022748"/>
    </source>
</evidence>
<gene>
    <name evidence="8" type="ORF">EBT44_05380</name>
</gene>
<keyword evidence="3" id="KW-0201">Cytochrome c-type biogenesis</keyword>
<keyword evidence="2 6" id="KW-0812">Transmembrane</keyword>
<protein>
    <submittedName>
        <fullName evidence="8">Cytochrome c biogenesis protein</fullName>
    </submittedName>
</protein>
<sequence>MSFDTQPPQLSGIGFLRWMWRQLTSMRTALVLLLLLAVASIPGSIFPQRSQNPLKVNEYYSTNPQLAKWLDSLSLFDVYSSPWFSAIYILLFISLIGCVLPRTWEHFKMARALPPITPKNLERLEEFTEIRSNSSSQEILAKAEAYLLSRRFRLRKLPDSIGAEKGFIRESGNLIFHLSLILLLIGVAFGSLGGMKADVIVSEGETFTNVATSYDSLTTGSLFSIDNLSPFSIKVEKFTAKYDLVTSAPLDYELRV</sequence>
<comment type="subcellular location">
    <subcellularLocation>
        <location evidence="1">Membrane</location>
        <topology evidence="1">Multi-pass membrane protein</topology>
    </subcellularLocation>
</comment>
<dbReference type="PANTHER" id="PTHR31566">
    <property type="entry name" value="CYTOCHROME C BIOGENESIS PROTEIN CCS1, CHLOROPLASTIC"/>
    <property type="match status" value="1"/>
</dbReference>
<dbReference type="Pfam" id="PF05140">
    <property type="entry name" value="ResB"/>
    <property type="match status" value="1"/>
</dbReference>
<organism evidence="8 9">
    <name type="scientific">Candidatus Fonsibacter lacus</name>
    <dbReference type="NCBI Taxonomy" id="2576439"/>
    <lineage>
        <taxon>Bacteria</taxon>
        <taxon>Pseudomonadati</taxon>
        <taxon>Pseudomonadota</taxon>
        <taxon>Alphaproteobacteria</taxon>
        <taxon>Candidatus Pelagibacterales</taxon>
        <taxon>Candidatus Pelagibacterales incertae sedis</taxon>
        <taxon>Candidatus Fonsibacter</taxon>
    </lineage>
</organism>
<dbReference type="GO" id="GO:0016020">
    <property type="term" value="C:membrane"/>
    <property type="evidence" value="ECO:0007669"/>
    <property type="project" value="UniProtKB-SubCell"/>
</dbReference>
<evidence type="ECO:0000256" key="2">
    <source>
        <dbReference type="ARBA" id="ARBA00022692"/>
    </source>
</evidence>
<evidence type="ECO:0000256" key="5">
    <source>
        <dbReference type="ARBA" id="ARBA00023136"/>
    </source>
</evidence>
<dbReference type="PANTHER" id="PTHR31566:SF0">
    <property type="entry name" value="CYTOCHROME C BIOGENESIS PROTEIN CCS1, CHLOROPLASTIC"/>
    <property type="match status" value="1"/>
</dbReference>
<reference evidence="8" key="1">
    <citation type="submission" date="2018-10" db="EMBL/GenBank/DDBJ databases">
        <title>Iterative Subtractive Binning of Freshwater Chronoseries Metagenomes Recovers Nearly Complete Genomes from over Four Hundred Novel Species.</title>
        <authorList>
            <person name="Rodriguez-R L.M."/>
            <person name="Tsementzi D."/>
            <person name="Luo C."/>
            <person name="Konstantinidis K.T."/>
        </authorList>
    </citation>
    <scope>NUCLEOTIDE SEQUENCE</scope>
    <source>
        <strain evidence="8">WB5_2A_028</strain>
    </source>
</reference>
<evidence type="ECO:0000256" key="6">
    <source>
        <dbReference type="SAM" id="Phobius"/>
    </source>
</evidence>
<dbReference type="GO" id="GO:0017004">
    <property type="term" value="P:cytochrome complex assembly"/>
    <property type="evidence" value="ECO:0007669"/>
    <property type="project" value="UniProtKB-KW"/>
</dbReference>
<feature type="non-terminal residue" evidence="8">
    <location>
        <position position="256"/>
    </location>
</feature>
<proteinExistence type="predicted"/>